<dbReference type="AlphaFoldDB" id="A0A8H2K795"/>
<gene>
    <name evidence="1" type="ORF">FHY67_04300</name>
</gene>
<dbReference type="Proteomes" id="UP000314285">
    <property type="component" value="Unassembled WGS sequence"/>
</dbReference>
<sequence>MVFTYKATFEELVSCINQKLEKSGGSIVRQEERYSSIEPGAIEKLEEYYRTRGYDFDWEEENNLFVAIITPQ</sequence>
<protein>
    <submittedName>
        <fullName evidence="1">Uncharacterized protein</fullName>
    </submittedName>
</protein>
<dbReference type="EMBL" id="VFBM01000002">
    <property type="protein sequence ID" value="TNX93665.1"/>
    <property type="molecule type" value="Genomic_DNA"/>
</dbReference>
<organism evidence="1 2">
    <name type="scientific">Acinetobacter radioresistens</name>
    <dbReference type="NCBI Taxonomy" id="40216"/>
    <lineage>
        <taxon>Bacteria</taxon>
        <taxon>Pseudomonadati</taxon>
        <taxon>Pseudomonadota</taxon>
        <taxon>Gammaproteobacteria</taxon>
        <taxon>Moraxellales</taxon>
        <taxon>Moraxellaceae</taxon>
        <taxon>Acinetobacter</taxon>
    </lineage>
</organism>
<name>A0A8H2K795_ACIRA</name>
<evidence type="ECO:0000313" key="2">
    <source>
        <dbReference type="Proteomes" id="UP000314285"/>
    </source>
</evidence>
<dbReference type="RefSeq" id="WP_034684578.1">
    <property type="nucleotide sequence ID" value="NZ_BKVS01000054.1"/>
</dbReference>
<proteinExistence type="predicted"/>
<reference evidence="1 2" key="1">
    <citation type="submission" date="2019-06" db="EMBL/GenBank/DDBJ databases">
        <title>Genome of Acinetobacter radioresistens APH1, a phenol degrading strain.</title>
        <authorList>
            <person name="Liu Y."/>
        </authorList>
    </citation>
    <scope>NUCLEOTIDE SEQUENCE [LARGE SCALE GENOMIC DNA]</scope>
    <source>
        <strain evidence="1 2">APH1</strain>
    </source>
</reference>
<accession>A0A8H2K795</accession>
<evidence type="ECO:0000313" key="1">
    <source>
        <dbReference type="EMBL" id="TNX93665.1"/>
    </source>
</evidence>
<comment type="caution">
    <text evidence="1">The sequence shown here is derived from an EMBL/GenBank/DDBJ whole genome shotgun (WGS) entry which is preliminary data.</text>
</comment>